<dbReference type="Proteomes" id="UP000807306">
    <property type="component" value="Unassembled WGS sequence"/>
</dbReference>
<sequence>MRIGDMFTCCDETSGSQLEPVLELQEKSGELAALLQLLHHPPSPPLELPRDNKFDPVVYDPASIIPLPLLKPLLSTLADKYSLEEEIVDVLKVHLLAHAPAHSLEVYGFASLHGMEWEVSGASQYVLPMASYRFEEVKVIPTVAAYHNLVRLQDFRVKALRDLLLGEELFPHGYGKCQSHWEMSNEKWDRQRKALIGRIESATDVAGEMDALTDTFQDCKMCHKACTAAVEMLAYKCRRLPRRLDQLPNLY</sequence>
<proteinExistence type="predicted"/>
<keyword evidence="2" id="KW-1185">Reference proteome</keyword>
<dbReference type="AlphaFoldDB" id="A0A9P6EU57"/>
<evidence type="ECO:0000313" key="1">
    <source>
        <dbReference type="EMBL" id="KAF9535530.1"/>
    </source>
</evidence>
<protein>
    <submittedName>
        <fullName evidence="1">Uncharacterized protein</fullName>
    </submittedName>
</protein>
<comment type="caution">
    <text evidence="1">The sequence shown here is derived from an EMBL/GenBank/DDBJ whole genome shotgun (WGS) entry which is preliminary data.</text>
</comment>
<gene>
    <name evidence="1" type="ORF">CPB83DRAFT_841924</name>
</gene>
<accession>A0A9P6EU57</accession>
<dbReference type="OrthoDB" id="3335429at2759"/>
<name>A0A9P6EU57_9AGAR</name>
<organism evidence="1 2">
    <name type="scientific">Crepidotus variabilis</name>
    <dbReference type="NCBI Taxonomy" id="179855"/>
    <lineage>
        <taxon>Eukaryota</taxon>
        <taxon>Fungi</taxon>
        <taxon>Dikarya</taxon>
        <taxon>Basidiomycota</taxon>
        <taxon>Agaricomycotina</taxon>
        <taxon>Agaricomycetes</taxon>
        <taxon>Agaricomycetidae</taxon>
        <taxon>Agaricales</taxon>
        <taxon>Agaricineae</taxon>
        <taxon>Crepidotaceae</taxon>
        <taxon>Crepidotus</taxon>
    </lineage>
</organism>
<evidence type="ECO:0000313" key="2">
    <source>
        <dbReference type="Proteomes" id="UP000807306"/>
    </source>
</evidence>
<dbReference type="EMBL" id="MU157824">
    <property type="protein sequence ID" value="KAF9535530.1"/>
    <property type="molecule type" value="Genomic_DNA"/>
</dbReference>
<reference evidence="1" key="1">
    <citation type="submission" date="2020-11" db="EMBL/GenBank/DDBJ databases">
        <authorList>
            <consortium name="DOE Joint Genome Institute"/>
            <person name="Ahrendt S."/>
            <person name="Riley R."/>
            <person name="Andreopoulos W."/>
            <person name="Labutti K."/>
            <person name="Pangilinan J."/>
            <person name="Ruiz-Duenas F.J."/>
            <person name="Barrasa J.M."/>
            <person name="Sanchez-Garcia M."/>
            <person name="Camarero S."/>
            <person name="Miyauchi S."/>
            <person name="Serrano A."/>
            <person name="Linde D."/>
            <person name="Babiker R."/>
            <person name="Drula E."/>
            <person name="Ayuso-Fernandez I."/>
            <person name="Pacheco R."/>
            <person name="Padilla G."/>
            <person name="Ferreira P."/>
            <person name="Barriuso J."/>
            <person name="Kellner H."/>
            <person name="Castanera R."/>
            <person name="Alfaro M."/>
            <person name="Ramirez L."/>
            <person name="Pisabarro A.G."/>
            <person name="Kuo A."/>
            <person name="Tritt A."/>
            <person name="Lipzen A."/>
            <person name="He G."/>
            <person name="Yan M."/>
            <person name="Ng V."/>
            <person name="Cullen D."/>
            <person name="Martin F."/>
            <person name="Rosso M.-N."/>
            <person name="Henrissat B."/>
            <person name="Hibbett D."/>
            <person name="Martinez A.T."/>
            <person name="Grigoriev I.V."/>
        </authorList>
    </citation>
    <scope>NUCLEOTIDE SEQUENCE</scope>
    <source>
        <strain evidence="1">CBS 506.95</strain>
    </source>
</reference>